<dbReference type="RefSeq" id="WP_162662842.1">
    <property type="nucleotide sequence ID" value="NZ_CP048020.1"/>
</dbReference>
<feature type="transmembrane region" description="Helical" evidence="9">
    <location>
        <begin position="14"/>
        <end position="39"/>
    </location>
</feature>
<evidence type="ECO:0000256" key="8">
    <source>
        <dbReference type="ARBA" id="ARBA00023143"/>
    </source>
</evidence>
<dbReference type="GO" id="GO:0009306">
    <property type="term" value="P:protein secretion"/>
    <property type="evidence" value="ECO:0007669"/>
    <property type="project" value="InterPro"/>
</dbReference>
<dbReference type="InterPro" id="IPR002191">
    <property type="entry name" value="Bac_export_3"/>
</dbReference>
<keyword evidence="10" id="KW-0966">Cell projection</keyword>
<keyword evidence="5 9" id="KW-0812">Transmembrane</keyword>
<dbReference type="PANTHER" id="PTHR34040">
    <property type="entry name" value="FLAGELLAR BIOSYNTHETIC PROTEIN FLIQ"/>
    <property type="match status" value="1"/>
</dbReference>
<evidence type="ECO:0000256" key="2">
    <source>
        <dbReference type="ARBA" id="ARBA00006156"/>
    </source>
</evidence>
<accession>A0A6P1XYZ5</accession>
<evidence type="ECO:0000313" key="11">
    <source>
        <dbReference type="Proteomes" id="UP000464374"/>
    </source>
</evidence>
<dbReference type="Proteomes" id="UP000464374">
    <property type="component" value="Chromosome"/>
</dbReference>
<reference evidence="10 11" key="1">
    <citation type="submission" date="2020-01" db="EMBL/GenBank/DDBJ databases">
        <title>Complete genome sequence of a human oral phylogroup 1 Treponema sp. strain ATCC 700766, originally isolated from periodontitis dental plaque.</title>
        <authorList>
            <person name="Chan Y."/>
            <person name="Huo Y.-B."/>
            <person name="Yu X.-L."/>
            <person name="Zeng H."/>
            <person name="Leung W.-K."/>
            <person name="Watt R.M."/>
        </authorList>
    </citation>
    <scope>NUCLEOTIDE SEQUENCE [LARGE SCALE GENOMIC DNA]</scope>
    <source>
        <strain evidence="10 11">OMZ 804</strain>
    </source>
</reference>
<evidence type="ECO:0000256" key="7">
    <source>
        <dbReference type="ARBA" id="ARBA00023136"/>
    </source>
</evidence>
<dbReference type="InterPro" id="IPR006305">
    <property type="entry name" value="FliQ"/>
</dbReference>
<keyword evidence="10" id="KW-0969">Cilium</keyword>
<organism evidence="10 11">
    <name type="scientific">Treponema vincentii</name>
    <dbReference type="NCBI Taxonomy" id="69710"/>
    <lineage>
        <taxon>Bacteria</taxon>
        <taxon>Pseudomonadati</taxon>
        <taxon>Spirochaetota</taxon>
        <taxon>Spirochaetia</taxon>
        <taxon>Spirochaetales</taxon>
        <taxon>Treponemataceae</taxon>
        <taxon>Treponema</taxon>
    </lineage>
</organism>
<keyword evidence="10" id="KW-0282">Flagellum</keyword>
<proteinExistence type="inferred from homology"/>
<dbReference type="GO" id="GO:0009425">
    <property type="term" value="C:bacterial-type flagellum basal body"/>
    <property type="evidence" value="ECO:0007669"/>
    <property type="project" value="UniProtKB-SubCell"/>
</dbReference>
<name>A0A6P1XYZ5_9SPIR</name>
<dbReference type="AlphaFoldDB" id="A0A6P1XYZ5"/>
<evidence type="ECO:0000256" key="1">
    <source>
        <dbReference type="ARBA" id="ARBA00004651"/>
    </source>
</evidence>
<comment type="subcellular location">
    <subcellularLocation>
        <location evidence="1 9">Cell membrane</location>
        <topology evidence="1">Multi-pass membrane protein</topology>
    </subcellularLocation>
    <subcellularLocation>
        <location evidence="9">Bacterial flagellum basal body</location>
    </subcellularLocation>
</comment>
<dbReference type="Pfam" id="PF01313">
    <property type="entry name" value="Bac_export_3"/>
    <property type="match status" value="1"/>
</dbReference>
<comment type="similarity">
    <text evidence="2 9">Belongs to the FliQ/MopD/SpaQ family.</text>
</comment>
<keyword evidence="7 9" id="KW-0472">Membrane</keyword>
<keyword evidence="4 9" id="KW-1003">Cell membrane</keyword>
<evidence type="ECO:0000313" key="10">
    <source>
        <dbReference type="EMBL" id="QHX42728.1"/>
    </source>
</evidence>
<evidence type="ECO:0000256" key="5">
    <source>
        <dbReference type="ARBA" id="ARBA00022692"/>
    </source>
</evidence>
<evidence type="ECO:0000256" key="3">
    <source>
        <dbReference type="ARBA" id="ARBA00021718"/>
    </source>
</evidence>
<dbReference type="PIRSF" id="PIRSF004669">
    <property type="entry name" value="FliQ"/>
    <property type="match status" value="1"/>
</dbReference>
<evidence type="ECO:0000256" key="9">
    <source>
        <dbReference type="RuleBase" id="RU364090"/>
    </source>
</evidence>
<dbReference type="EMBL" id="CP048020">
    <property type="protein sequence ID" value="QHX42728.1"/>
    <property type="molecule type" value="Genomic_DNA"/>
</dbReference>
<keyword evidence="6 9" id="KW-1133">Transmembrane helix</keyword>
<dbReference type="GO" id="GO:0005886">
    <property type="term" value="C:plasma membrane"/>
    <property type="evidence" value="ECO:0007669"/>
    <property type="project" value="UniProtKB-SubCell"/>
</dbReference>
<dbReference type="NCBIfam" id="TIGR01402">
    <property type="entry name" value="fliQ"/>
    <property type="match status" value="1"/>
</dbReference>
<dbReference type="KEGG" id="trz:GWP43_03890"/>
<dbReference type="GO" id="GO:0044780">
    <property type="term" value="P:bacterial-type flagellum assembly"/>
    <property type="evidence" value="ECO:0007669"/>
    <property type="project" value="InterPro"/>
</dbReference>
<evidence type="ECO:0000256" key="4">
    <source>
        <dbReference type="ARBA" id="ARBA00022475"/>
    </source>
</evidence>
<feature type="transmembrane region" description="Helical" evidence="9">
    <location>
        <begin position="51"/>
        <end position="70"/>
    </location>
</feature>
<keyword evidence="8 9" id="KW-0975">Bacterial flagellum</keyword>
<sequence>MSIGMIVNLLREGIFQVFILAAPVLLAALVVGLIVAIFQATTSIQEQTLTFVPKILTILGMLALLGGWMFSVLRDYTVRLFDIIPQLVQG</sequence>
<comment type="function">
    <text evidence="9">Role in flagellar biosynthesis.</text>
</comment>
<protein>
    <recommendedName>
        <fullName evidence="3 9">Flagellar biosynthetic protein FliQ</fullName>
    </recommendedName>
</protein>
<gene>
    <name evidence="9 10" type="primary">fliQ</name>
    <name evidence="10" type="ORF">GWP43_03890</name>
</gene>
<dbReference type="PANTHER" id="PTHR34040:SF2">
    <property type="entry name" value="FLAGELLAR BIOSYNTHETIC PROTEIN FLIQ"/>
    <property type="match status" value="1"/>
</dbReference>
<dbReference type="PRINTS" id="PR00952">
    <property type="entry name" value="TYPE3IMQPROT"/>
</dbReference>
<evidence type="ECO:0000256" key="6">
    <source>
        <dbReference type="ARBA" id="ARBA00022989"/>
    </source>
</evidence>